<sequence>MNERTSAMEPAPGDVWQDDGARGAAARPWQAIGGVGAGASNGLQNFIAVVLKRRWLILGITLAALVIALLFTVFSPPVYIARATFQVQREAPRVVDTQGANTAQSTENDQAFLNTQFALMTSRVTAQGIVRRLNLATNRDFIGSGTFGGVFQNESTPSPAALQQAFDAATAKVMQNLTATQYGTSLLVQVQYEDRNPQMAAAIANAAIDEFIQDSIERQFLSSKYAGDFVGRRLLELKAKLEKSERDLVDYASHEKIISVTDAGKPGAQAQSLDSASLNVINTAAVTAKAQRVDAEAAWQLAQTSNAGALAQSTNDAQLNELAGKLSTLQSDYQQKAQTFKPNFPAMVELRAQMGAIQKQMDAQRGKLLQVVKGNYQLALDKEKALDDQLAKATSQVLDVQSRSIQYMILQREVDTNRALYDALLSRYKEIGVSGGSSSNNVSIIDRARAPGSPAWPILWLNLLIALVGGLAIGLGVAFLLDFLDDTFKMPEDVETNLGLPLLGMIPRLDEDETPIGELAKARSSFVEAYFAARTALQLAGANGAPKSLLVTSANPNEGKTTTAISLAQSFAEQGKRVLLVDADMRRPSLHKMLGFNNGDGFANALNGERRAADVIVHDSHGFDVLPSGPISPNPARLLSGGLRGLLADLESRYDMVIFDGPPIVGLADVPILSAAIEETVLVIQARKSRRRVVMSALRRLRSSRSSIVGVILTKFDHRSADYAYTYAYSSYYYSYGDGKAA</sequence>
<reference evidence="21 22" key="1">
    <citation type="submission" date="2019-02" db="EMBL/GenBank/DDBJ databases">
        <authorList>
            <person name="Li Y."/>
        </authorList>
    </citation>
    <scope>NUCLEOTIDE SEQUENCE [LARGE SCALE GENOMIC DNA]</scope>
    <source>
        <strain evidence="21 22">3-7</strain>
    </source>
</reference>
<evidence type="ECO:0000313" key="21">
    <source>
        <dbReference type="EMBL" id="RZF61188.1"/>
    </source>
</evidence>
<dbReference type="RefSeq" id="WP_130159693.1">
    <property type="nucleotide sequence ID" value="NZ_SGIS01000036.1"/>
</dbReference>
<evidence type="ECO:0000259" key="20">
    <source>
        <dbReference type="Pfam" id="PF13807"/>
    </source>
</evidence>
<gene>
    <name evidence="21" type="ORF">EWE75_19050</name>
</gene>
<feature type="transmembrane region" description="Helical" evidence="17">
    <location>
        <begin position="55"/>
        <end position="74"/>
    </location>
</feature>
<feature type="region of interest" description="Disordered" evidence="16">
    <location>
        <begin position="1"/>
        <end position="20"/>
    </location>
</feature>
<dbReference type="InterPro" id="IPR005702">
    <property type="entry name" value="Wzc-like_C"/>
</dbReference>
<evidence type="ECO:0000256" key="1">
    <source>
        <dbReference type="ARBA" id="ARBA00004429"/>
    </source>
</evidence>
<dbReference type="Pfam" id="PF02706">
    <property type="entry name" value="Wzz"/>
    <property type="match status" value="1"/>
</dbReference>
<dbReference type="InterPro" id="IPR003856">
    <property type="entry name" value="LPS_length_determ_N"/>
</dbReference>
<evidence type="ECO:0000256" key="12">
    <source>
        <dbReference type="ARBA" id="ARBA00022989"/>
    </source>
</evidence>
<dbReference type="SUPFAM" id="SSF52540">
    <property type="entry name" value="P-loop containing nucleoside triphosphate hydrolases"/>
    <property type="match status" value="1"/>
</dbReference>
<dbReference type="InterPro" id="IPR025669">
    <property type="entry name" value="AAA_dom"/>
</dbReference>
<evidence type="ECO:0000313" key="22">
    <source>
        <dbReference type="Proteomes" id="UP000292085"/>
    </source>
</evidence>
<dbReference type="GO" id="GO:0005524">
    <property type="term" value="F:ATP binding"/>
    <property type="evidence" value="ECO:0007669"/>
    <property type="project" value="UniProtKB-KW"/>
</dbReference>
<evidence type="ECO:0000256" key="10">
    <source>
        <dbReference type="ARBA" id="ARBA00022777"/>
    </source>
</evidence>
<dbReference type="InterPro" id="IPR027417">
    <property type="entry name" value="P-loop_NTPase"/>
</dbReference>
<evidence type="ECO:0000256" key="14">
    <source>
        <dbReference type="ARBA" id="ARBA00023137"/>
    </source>
</evidence>
<dbReference type="InterPro" id="IPR050445">
    <property type="entry name" value="Bact_polysacc_biosynth/exp"/>
</dbReference>
<keyword evidence="7 21" id="KW-0808">Transferase</keyword>
<comment type="catalytic activity">
    <reaction evidence="15">
        <text>L-tyrosyl-[protein] + ATP = O-phospho-L-tyrosyl-[protein] + ADP + H(+)</text>
        <dbReference type="Rhea" id="RHEA:10596"/>
        <dbReference type="Rhea" id="RHEA-COMP:10136"/>
        <dbReference type="Rhea" id="RHEA-COMP:20101"/>
        <dbReference type="ChEBI" id="CHEBI:15378"/>
        <dbReference type="ChEBI" id="CHEBI:30616"/>
        <dbReference type="ChEBI" id="CHEBI:46858"/>
        <dbReference type="ChEBI" id="CHEBI:61978"/>
        <dbReference type="ChEBI" id="CHEBI:456216"/>
        <dbReference type="EC" id="2.7.10.2"/>
    </reaction>
</comment>
<keyword evidence="14" id="KW-0829">Tyrosine-protein kinase</keyword>
<feature type="domain" description="Polysaccharide chain length determinant N-terminal" evidence="18">
    <location>
        <begin position="43"/>
        <end position="124"/>
    </location>
</feature>
<evidence type="ECO:0000256" key="11">
    <source>
        <dbReference type="ARBA" id="ARBA00022840"/>
    </source>
</evidence>
<keyword evidence="6" id="KW-0997">Cell inner membrane</keyword>
<evidence type="ECO:0000259" key="18">
    <source>
        <dbReference type="Pfam" id="PF02706"/>
    </source>
</evidence>
<evidence type="ECO:0000256" key="9">
    <source>
        <dbReference type="ARBA" id="ARBA00022741"/>
    </source>
</evidence>
<dbReference type="Pfam" id="PF13614">
    <property type="entry name" value="AAA_31"/>
    <property type="match status" value="1"/>
</dbReference>
<evidence type="ECO:0000256" key="7">
    <source>
        <dbReference type="ARBA" id="ARBA00022679"/>
    </source>
</evidence>
<evidence type="ECO:0000256" key="6">
    <source>
        <dbReference type="ARBA" id="ARBA00022519"/>
    </source>
</evidence>
<dbReference type="CDD" id="cd05387">
    <property type="entry name" value="BY-kinase"/>
    <property type="match status" value="1"/>
</dbReference>
<organism evidence="21 22">
    <name type="scientific">Sphingomonas populi</name>
    <dbReference type="NCBI Taxonomy" id="2484750"/>
    <lineage>
        <taxon>Bacteria</taxon>
        <taxon>Pseudomonadati</taxon>
        <taxon>Pseudomonadota</taxon>
        <taxon>Alphaproteobacteria</taxon>
        <taxon>Sphingomonadales</taxon>
        <taxon>Sphingomonadaceae</taxon>
        <taxon>Sphingomonas</taxon>
    </lineage>
</organism>
<keyword evidence="22" id="KW-1185">Reference proteome</keyword>
<comment type="similarity">
    <text evidence="2">Belongs to the CpsD/CapB family.</text>
</comment>
<feature type="domain" description="AAA" evidence="19">
    <location>
        <begin position="559"/>
        <end position="685"/>
    </location>
</feature>
<keyword evidence="5" id="KW-1003">Cell membrane</keyword>
<accession>A0A4V2DCE3</accession>
<evidence type="ECO:0000256" key="8">
    <source>
        <dbReference type="ARBA" id="ARBA00022692"/>
    </source>
</evidence>
<keyword evidence="12 17" id="KW-1133">Transmembrane helix</keyword>
<feature type="domain" description="Tyrosine-protein kinase G-rich" evidence="20">
    <location>
        <begin position="408"/>
        <end position="480"/>
    </location>
</feature>
<evidence type="ECO:0000256" key="15">
    <source>
        <dbReference type="ARBA" id="ARBA00051245"/>
    </source>
</evidence>
<keyword evidence="8 17" id="KW-0812">Transmembrane</keyword>
<evidence type="ECO:0000256" key="2">
    <source>
        <dbReference type="ARBA" id="ARBA00007316"/>
    </source>
</evidence>
<dbReference type="AlphaFoldDB" id="A0A4V2DCE3"/>
<dbReference type="PANTHER" id="PTHR32309">
    <property type="entry name" value="TYROSINE-PROTEIN KINASE"/>
    <property type="match status" value="1"/>
</dbReference>
<dbReference type="PANTHER" id="PTHR32309:SF13">
    <property type="entry name" value="FERRIC ENTEROBACTIN TRANSPORT PROTEIN FEPE"/>
    <property type="match status" value="1"/>
</dbReference>
<evidence type="ECO:0000256" key="4">
    <source>
        <dbReference type="ARBA" id="ARBA00011903"/>
    </source>
</evidence>
<feature type="transmembrane region" description="Helical" evidence="17">
    <location>
        <begin position="459"/>
        <end position="481"/>
    </location>
</feature>
<comment type="caution">
    <text evidence="21">The sequence shown here is derived from an EMBL/GenBank/DDBJ whole genome shotgun (WGS) entry which is preliminary data.</text>
</comment>
<evidence type="ECO:0000256" key="3">
    <source>
        <dbReference type="ARBA" id="ARBA00008883"/>
    </source>
</evidence>
<dbReference type="GO" id="GO:0005886">
    <property type="term" value="C:plasma membrane"/>
    <property type="evidence" value="ECO:0007669"/>
    <property type="project" value="UniProtKB-SubCell"/>
</dbReference>
<dbReference type="EC" id="2.7.10.2" evidence="4"/>
<name>A0A4V2DCE3_9SPHN</name>
<evidence type="ECO:0000256" key="13">
    <source>
        <dbReference type="ARBA" id="ARBA00023136"/>
    </source>
</evidence>
<keyword evidence="9" id="KW-0547">Nucleotide-binding</keyword>
<evidence type="ECO:0000259" key="19">
    <source>
        <dbReference type="Pfam" id="PF13614"/>
    </source>
</evidence>
<dbReference type="NCBIfam" id="TIGR01007">
    <property type="entry name" value="eps_fam"/>
    <property type="match status" value="1"/>
</dbReference>
<dbReference type="Proteomes" id="UP000292085">
    <property type="component" value="Unassembled WGS sequence"/>
</dbReference>
<keyword evidence="11" id="KW-0067">ATP-binding</keyword>
<dbReference type="OrthoDB" id="230260at2"/>
<evidence type="ECO:0000256" key="5">
    <source>
        <dbReference type="ARBA" id="ARBA00022475"/>
    </source>
</evidence>
<dbReference type="InterPro" id="IPR032807">
    <property type="entry name" value="GNVR"/>
</dbReference>
<dbReference type="Pfam" id="PF13807">
    <property type="entry name" value="GNVR"/>
    <property type="match status" value="1"/>
</dbReference>
<dbReference type="GO" id="GO:0004715">
    <property type="term" value="F:non-membrane spanning protein tyrosine kinase activity"/>
    <property type="evidence" value="ECO:0007669"/>
    <property type="project" value="UniProtKB-EC"/>
</dbReference>
<keyword evidence="10 21" id="KW-0418">Kinase</keyword>
<protein>
    <recommendedName>
        <fullName evidence="4">non-specific protein-tyrosine kinase</fullName>
        <ecNumber evidence="4">2.7.10.2</ecNumber>
    </recommendedName>
</protein>
<comment type="subcellular location">
    <subcellularLocation>
        <location evidence="1">Cell inner membrane</location>
        <topology evidence="1">Multi-pass membrane protein</topology>
    </subcellularLocation>
</comment>
<comment type="similarity">
    <text evidence="3">Belongs to the etk/wzc family.</text>
</comment>
<proteinExistence type="inferred from homology"/>
<evidence type="ECO:0000256" key="17">
    <source>
        <dbReference type="SAM" id="Phobius"/>
    </source>
</evidence>
<dbReference type="Gene3D" id="3.40.50.300">
    <property type="entry name" value="P-loop containing nucleotide triphosphate hydrolases"/>
    <property type="match status" value="1"/>
</dbReference>
<dbReference type="EMBL" id="SGIS01000036">
    <property type="protein sequence ID" value="RZF61188.1"/>
    <property type="molecule type" value="Genomic_DNA"/>
</dbReference>
<evidence type="ECO:0000256" key="16">
    <source>
        <dbReference type="SAM" id="MobiDB-lite"/>
    </source>
</evidence>
<keyword evidence="13 17" id="KW-0472">Membrane</keyword>